<name>A0A087U413_STEMI</name>
<keyword evidence="2" id="KW-1185">Reference proteome</keyword>
<reference evidence="1 2" key="1">
    <citation type="submission" date="2013-11" db="EMBL/GenBank/DDBJ databases">
        <title>Genome sequencing of Stegodyphus mimosarum.</title>
        <authorList>
            <person name="Bechsgaard J."/>
        </authorList>
    </citation>
    <scope>NUCLEOTIDE SEQUENCE [LARGE SCALE GENOMIC DNA]</scope>
</reference>
<dbReference type="AlphaFoldDB" id="A0A087U413"/>
<dbReference type="Proteomes" id="UP000054359">
    <property type="component" value="Unassembled WGS sequence"/>
</dbReference>
<organism evidence="1 2">
    <name type="scientific">Stegodyphus mimosarum</name>
    <name type="common">African social velvet spider</name>
    <dbReference type="NCBI Taxonomy" id="407821"/>
    <lineage>
        <taxon>Eukaryota</taxon>
        <taxon>Metazoa</taxon>
        <taxon>Ecdysozoa</taxon>
        <taxon>Arthropoda</taxon>
        <taxon>Chelicerata</taxon>
        <taxon>Arachnida</taxon>
        <taxon>Araneae</taxon>
        <taxon>Araneomorphae</taxon>
        <taxon>Entelegynae</taxon>
        <taxon>Eresoidea</taxon>
        <taxon>Eresidae</taxon>
        <taxon>Stegodyphus</taxon>
    </lineage>
</organism>
<accession>A0A087U413</accession>
<feature type="non-terminal residue" evidence="1">
    <location>
        <position position="51"/>
    </location>
</feature>
<protein>
    <submittedName>
        <fullName evidence="1">Uncharacterized protein</fullName>
    </submittedName>
</protein>
<dbReference type="EMBL" id="KK118051">
    <property type="protein sequence ID" value="KFM72102.1"/>
    <property type="molecule type" value="Genomic_DNA"/>
</dbReference>
<proteinExistence type="predicted"/>
<evidence type="ECO:0000313" key="2">
    <source>
        <dbReference type="Proteomes" id="UP000054359"/>
    </source>
</evidence>
<evidence type="ECO:0000313" key="1">
    <source>
        <dbReference type="EMBL" id="KFM72102.1"/>
    </source>
</evidence>
<gene>
    <name evidence="1" type="ORF">X975_14228</name>
</gene>
<sequence>MSNFSQSVAENAQLLITKTLLGNYLFLCHNTFRPLSTYHLQGEAFWSSADC</sequence>